<dbReference type="InterPro" id="IPR016181">
    <property type="entry name" value="Acyl_CoA_acyltransferase"/>
</dbReference>
<accession>A0A8J7H4X3</accession>
<gene>
    <name evidence="2" type="ORF">I5677_02440</name>
</gene>
<dbReference type="SUPFAM" id="SSF55729">
    <property type="entry name" value="Acyl-CoA N-acyltransferases (Nat)"/>
    <property type="match status" value="1"/>
</dbReference>
<name>A0A8J7H4X3_9FIRM</name>
<protein>
    <submittedName>
        <fullName evidence="2">GNAT family N-acetyltransferase</fullName>
    </submittedName>
</protein>
<dbReference type="InterPro" id="IPR052523">
    <property type="entry name" value="Trichothecene_AcTrans"/>
</dbReference>
<sequence length="201" mass="23315">MKMNELHKLEKKDIEQCADRVAKAFYDYPMFQHILGDRLNHENIKSVLSFLMNFSCLYAKAYTVTQELEEVILFTDYKNYKFSLIRSLRSGGLSLMKMGSDVGQRFNSFDRFTQDIHKNCMKDREHQYIILLGVNPDKQGQGYGSKLIKHALAVAKEKGQPSYLETHGEKNVAYYKKLGFKVISEDILPGTDILQYAMLYE</sequence>
<comment type="caution">
    <text evidence="2">The sequence shown here is derived from an EMBL/GenBank/DDBJ whole genome shotgun (WGS) entry which is preliminary data.</text>
</comment>
<feature type="domain" description="N-acetyltransferase" evidence="1">
    <location>
        <begin position="4"/>
        <end position="201"/>
    </location>
</feature>
<dbReference type="AlphaFoldDB" id="A0A8J7H4X3"/>
<dbReference type="PANTHER" id="PTHR42791:SF1">
    <property type="entry name" value="N-ACETYLTRANSFERASE DOMAIN-CONTAINING PROTEIN"/>
    <property type="match status" value="1"/>
</dbReference>
<dbReference type="PROSITE" id="PS51186">
    <property type="entry name" value="GNAT"/>
    <property type="match status" value="1"/>
</dbReference>
<proteinExistence type="predicted"/>
<dbReference type="CDD" id="cd04301">
    <property type="entry name" value="NAT_SF"/>
    <property type="match status" value="1"/>
</dbReference>
<evidence type="ECO:0000313" key="2">
    <source>
        <dbReference type="EMBL" id="MBH1939751.1"/>
    </source>
</evidence>
<dbReference type="EMBL" id="JAEAGR010000002">
    <property type="protein sequence ID" value="MBH1939751.1"/>
    <property type="molecule type" value="Genomic_DNA"/>
</dbReference>
<dbReference type="PANTHER" id="PTHR42791">
    <property type="entry name" value="GNAT FAMILY ACETYLTRANSFERASE"/>
    <property type="match status" value="1"/>
</dbReference>
<dbReference type="Gene3D" id="3.40.630.30">
    <property type="match status" value="1"/>
</dbReference>
<evidence type="ECO:0000259" key="1">
    <source>
        <dbReference type="PROSITE" id="PS51186"/>
    </source>
</evidence>
<dbReference type="Pfam" id="PF00583">
    <property type="entry name" value="Acetyltransf_1"/>
    <property type="match status" value="1"/>
</dbReference>
<keyword evidence="3" id="KW-1185">Reference proteome</keyword>
<dbReference type="GO" id="GO:0016747">
    <property type="term" value="F:acyltransferase activity, transferring groups other than amino-acyl groups"/>
    <property type="evidence" value="ECO:0007669"/>
    <property type="project" value="InterPro"/>
</dbReference>
<reference evidence="2" key="1">
    <citation type="submission" date="2020-12" db="EMBL/GenBank/DDBJ databases">
        <title>M. sibirica DSM 26468T genome.</title>
        <authorList>
            <person name="Thieme N."/>
            <person name="Rettenmaier R."/>
            <person name="Zverlov V."/>
            <person name="Liebl W."/>
        </authorList>
    </citation>
    <scope>NUCLEOTIDE SEQUENCE</scope>
    <source>
        <strain evidence="2">DSM 26468</strain>
    </source>
</reference>
<dbReference type="InterPro" id="IPR000182">
    <property type="entry name" value="GNAT_dom"/>
</dbReference>
<evidence type="ECO:0000313" key="3">
    <source>
        <dbReference type="Proteomes" id="UP000623269"/>
    </source>
</evidence>
<organism evidence="2 3">
    <name type="scientific">Mobilitalea sibirica</name>
    <dbReference type="NCBI Taxonomy" id="1462919"/>
    <lineage>
        <taxon>Bacteria</taxon>
        <taxon>Bacillati</taxon>
        <taxon>Bacillota</taxon>
        <taxon>Clostridia</taxon>
        <taxon>Lachnospirales</taxon>
        <taxon>Lachnospiraceae</taxon>
        <taxon>Mobilitalea</taxon>
    </lineage>
</organism>
<dbReference type="Proteomes" id="UP000623269">
    <property type="component" value="Unassembled WGS sequence"/>
</dbReference>